<evidence type="ECO:0000313" key="2">
    <source>
        <dbReference type="EMBL" id="ACO61572.1"/>
    </source>
</evidence>
<dbReference type="PANTHER" id="PTHR13056:SF0">
    <property type="entry name" value="VACUOLAR FUSION PROTEIN CCZ1 HOMOLOG-RELATED"/>
    <property type="match status" value="1"/>
</dbReference>
<dbReference type="EMBL" id="CP001323">
    <property type="protein sequence ID" value="ACO61572.1"/>
    <property type="molecule type" value="Genomic_DNA"/>
</dbReference>
<dbReference type="eggNOG" id="KOG2622">
    <property type="taxonomic scope" value="Eukaryota"/>
</dbReference>
<protein>
    <recommendedName>
        <fullName evidence="4">CCZ1/INTU/HSP4 first Longin domain-containing protein</fullName>
    </recommendedName>
</protein>
<evidence type="ECO:0008006" key="4">
    <source>
        <dbReference type="Google" id="ProtNLM"/>
    </source>
</evidence>
<sequence length="684" mass="71824">MAEHPRPPVQVFAYDDAAGREEGTELEALLAYFPASAPESAKVRALSLARGIVGFVSQFDDDGTGGGRRDSNDVREDARVVRTKRGRLACLLAEEEEETRPTGTTAGRSPAHASPRRLWLCVSVDESIASVAAVRDGALVDLLRILRDDYAMLRGGHPPRGQPREGGAPDDASGGCDDRRSARLLAVLVADLGARVSPAAAGWEGATLAPDARMCGDALRVLHSPLSPEGLGLGCPLTPTSREAFLLTQSAVNAAQLSLEDWADVHRRDADVDADMNADMDAADGRDENDEWDLVADTAVFHEGGLLWSSSTAIASRAVSRYAARCLVPSAAFREEGGADMDADVDADVDAGEKAEKASEKAGRARALAAAVRAEAAAGAASLKRGESPGGESPRGEGDLIGGSSFDDVPIAASEWSVAPDGFLRRSAAAGEAVEASGRDVPAAAHVLRLGPPAARTWGESVRGSHGESPGIQEGVYLLSLRVGACTLAVSLRVARCPPLTDEASWRDLRGCVRNASAPRLRELHDCLATQTHDSKAAAGRRRPPPDHAPGYRYLYVDAAALAVRATPRDVPGATTVHVRPDVLATVQSVRREMEALESESTTDGGDASSPADVCRTHELCVRSGADAWVVGKRATAGAGGGTGKRTNRDVWLWVVLDRAGDTLLDASAAINAFCDEHFDGIFS</sequence>
<dbReference type="GeneID" id="8241018"/>
<dbReference type="Proteomes" id="UP000002009">
    <property type="component" value="Chromosome 2"/>
</dbReference>
<reference evidence="2 3" key="1">
    <citation type="journal article" date="2009" name="Science">
        <title>Green evolution and dynamic adaptations revealed by genomes of the marine picoeukaryotes Micromonas.</title>
        <authorList>
            <person name="Worden A.Z."/>
            <person name="Lee J.H."/>
            <person name="Mock T."/>
            <person name="Rouze P."/>
            <person name="Simmons M.P."/>
            <person name="Aerts A.L."/>
            <person name="Allen A.E."/>
            <person name="Cuvelier M.L."/>
            <person name="Derelle E."/>
            <person name="Everett M.V."/>
            <person name="Foulon E."/>
            <person name="Grimwood J."/>
            <person name="Gundlach H."/>
            <person name="Henrissat B."/>
            <person name="Napoli C."/>
            <person name="McDonald S.M."/>
            <person name="Parker M.S."/>
            <person name="Rombauts S."/>
            <person name="Salamov A."/>
            <person name="Von Dassow P."/>
            <person name="Badger J.H."/>
            <person name="Coutinho P.M."/>
            <person name="Demir E."/>
            <person name="Dubchak I."/>
            <person name="Gentemann C."/>
            <person name="Eikrem W."/>
            <person name="Gready J.E."/>
            <person name="John U."/>
            <person name="Lanier W."/>
            <person name="Lindquist E.A."/>
            <person name="Lucas S."/>
            <person name="Mayer K.F."/>
            <person name="Moreau H."/>
            <person name="Not F."/>
            <person name="Otillar R."/>
            <person name="Panaud O."/>
            <person name="Pangilinan J."/>
            <person name="Paulsen I."/>
            <person name="Piegu B."/>
            <person name="Poliakov A."/>
            <person name="Robbens S."/>
            <person name="Schmutz J."/>
            <person name="Toulza E."/>
            <person name="Wyss T."/>
            <person name="Zelensky A."/>
            <person name="Zhou K."/>
            <person name="Armbrust E.V."/>
            <person name="Bhattacharya D."/>
            <person name="Goodenough U.W."/>
            <person name="Van de Peer Y."/>
            <person name="Grigoriev I.V."/>
        </authorList>
    </citation>
    <scope>NUCLEOTIDE SEQUENCE [LARGE SCALE GENOMIC DNA]</scope>
    <source>
        <strain evidence="3">RCC299 / NOUM17</strain>
    </source>
</reference>
<feature type="region of interest" description="Disordered" evidence="1">
    <location>
        <begin position="380"/>
        <end position="404"/>
    </location>
</feature>
<dbReference type="STRING" id="296587.C1DZA4"/>
<dbReference type="GO" id="GO:0035658">
    <property type="term" value="C:Mon1-Ccz1 complex"/>
    <property type="evidence" value="ECO:0007669"/>
    <property type="project" value="InterPro"/>
</dbReference>
<organism evidence="2 3">
    <name type="scientific">Micromonas commoda (strain RCC299 / NOUM17 / CCMP2709)</name>
    <name type="common">Picoplanktonic green alga</name>
    <dbReference type="NCBI Taxonomy" id="296587"/>
    <lineage>
        <taxon>Eukaryota</taxon>
        <taxon>Viridiplantae</taxon>
        <taxon>Chlorophyta</taxon>
        <taxon>Mamiellophyceae</taxon>
        <taxon>Mamiellales</taxon>
        <taxon>Mamiellaceae</taxon>
        <taxon>Micromonas</taxon>
    </lineage>
</organism>
<accession>C1DZA4</accession>
<dbReference type="InterPro" id="IPR013176">
    <property type="entry name" value="Ccz1"/>
</dbReference>
<dbReference type="GO" id="GO:0016192">
    <property type="term" value="P:vesicle-mediated transport"/>
    <property type="evidence" value="ECO:0007669"/>
    <property type="project" value="InterPro"/>
</dbReference>
<evidence type="ECO:0000313" key="3">
    <source>
        <dbReference type="Proteomes" id="UP000002009"/>
    </source>
</evidence>
<dbReference type="InParanoid" id="C1DZA4"/>
<dbReference type="KEGG" id="mis:MICPUN_55659"/>
<dbReference type="PANTHER" id="PTHR13056">
    <property type="entry name" value="VACUOLAR FUSION PROTEIN CCZ1 HOMOLOG-RELATED"/>
    <property type="match status" value="1"/>
</dbReference>
<feature type="region of interest" description="Disordered" evidence="1">
    <location>
        <begin position="154"/>
        <end position="176"/>
    </location>
</feature>
<gene>
    <name evidence="2" type="ORF">MICPUN_55659</name>
</gene>
<name>C1DZA4_MICCC</name>
<dbReference type="OrthoDB" id="240546at2759"/>
<keyword evidence="3" id="KW-1185">Reference proteome</keyword>
<proteinExistence type="predicted"/>
<evidence type="ECO:0000256" key="1">
    <source>
        <dbReference type="SAM" id="MobiDB-lite"/>
    </source>
</evidence>
<dbReference type="AlphaFoldDB" id="C1DZA4"/>
<dbReference type="RefSeq" id="XP_002500314.1">
    <property type="nucleotide sequence ID" value="XM_002500268.1"/>
</dbReference>